<dbReference type="STRING" id="626523.GCWU000342_01155"/>
<dbReference type="HOGENOM" id="CLU_125409_0_0_9"/>
<evidence type="ECO:0000313" key="1">
    <source>
        <dbReference type="EMBL" id="EEP28347.1"/>
    </source>
</evidence>
<dbReference type="EMBL" id="ACIP02000002">
    <property type="protein sequence ID" value="EEP28347.1"/>
    <property type="molecule type" value="Genomic_DNA"/>
</dbReference>
<dbReference type="Proteomes" id="UP000003494">
    <property type="component" value="Unassembled WGS sequence"/>
</dbReference>
<gene>
    <name evidence="1" type="ORF">GCWU000342_01155</name>
</gene>
<comment type="caution">
    <text evidence="1">The sequence shown here is derived from an EMBL/GenBank/DDBJ whole genome shotgun (WGS) entry which is preliminary data.</text>
</comment>
<accession>C4GB55</accession>
<dbReference type="eggNOG" id="COG0433">
    <property type="taxonomic scope" value="Bacteria"/>
</dbReference>
<proteinExistence type="predicted"/>
<keyword evidence="2" id="KW-1185">Reference proteome</keyword>
<evidence type="ECO:0000313" key="2">
    <source>
        <dbReference type="Proteomes" id="UP000003494"/>
    </source>
</evidence>
<dbReference type="RefSeq" id="WP_006906166.1">
    <property type="nucleotide sequence ID" value="NZ_GG665866.1"/>
</dbReference>
<organism evidence="1 2">
    <name type="scientific">Shuttleworthella satelles DSM 14600</name>
    <dbReference type="NCBI Taxonomy" id="626523"/>
    <lineage>
        <taxon>Bacteria</taxon>
        <taxon>Bacillati</taxon>
        <taxon>Bacillota</taxon>
        <taxon>Clostridia</taxon>
        <taxon>Lachnospirales</taxon>
        <taxon>Lachnospiraceae</taxon>
        <taxon>Shuttleworthella</taxon>
    </lineage>
</organism>
<protein>
    <recommendedName>
        <fullName evidence="3">Twitching motility protein PilT</fullName>
    </recommendedName>
</protein>
<name>C4GB55_9FIRM</name>
<sequence>MVEIIAGVKGTGKTRRMLDSAEEDVRSADGLVVYIDKSDQRMLELNSKIRMIDMSRYPVSNLDGFVGFLCGSLSQNRDIQKIYLDSFLAIAHITAEEDISRAVHFLERASDKFDVDFIVSISKNPAELPGDVSDLVSD</sequence>
<evidence type="ECO:0008006" key="3">
    <source>
        <dbReference type="Google" id="ProtNLM"/>
    </source>
</evidence>
<reference evidence="1" key="1">
    <citation type="submission" date="2009-04" db="EMBL/GenBank/DDBJ databases">
        <authorList>
            <person name="Weinstock G."/>
            <person name="Sodergren E."/>
            <person name="Clifton S."/>
            <person name="Fulton L."/>
            <person name="Fulton B."/>
            <person name="Courtney L."/>
            <person name="Fronick C."/>
            <person name="Harrison M."/>
            <person name="Strong C."/>
            <person name="Farmer C."/>
            <person name="Delahaunty K."/>
            <person name="Markovic C."/>
            <person name="Hall O."/>
            <person name="Minx P."/>
            <person name="Tomlinson C."/>
            <person name="Mitreva M."/>
            <person name="Nelson J."/>
            <person name="Hou S."/>
            <person name="Wollam A."/>
            <person name="Pepin K.H."/>
            <person name="Johnson M."/>
            <person name="Bhonagiri V."/>
            <person name="Nash W.E."/>
            <person name="Warren W."/>
            <person name="Chinwalla A."/>
            <person name="Mardis E.R."/>
            <person name="Wilson R.K."/>
        </authorList>
    </citation>
    <scope>NUCLEOTIDE SEQUENCE [LARGE SCALE GENOMIC DNA]</scope>
    <source>
        <strain evidence="1">DSM 14600</strain>
    </source>
</reference>
<dbReference type="AlphaFoldDB" id="C4GB55"/>